<evidence type="ECO:0000256" key="4">
    <source>
        <dbReference type="ARBA" id="ARBA00022723"/>
    </source>
</evidence>
<evidence type="ECO:0000256" key="6">
    <source>
        <dbReference type="ARBA" id="ARBA00022964"/>
    </source>
</evidence>
<gene>
    <name evidence="17" type="primary">ETHE1</name>
    <name evidence="17" type="ORF">Y1Q_0016040</name>
</gene>
<evidence type="ECO:0000256" key="12">
    <source>
        <dbReference type="ARBA" id="ARBA00065219"/>
    </source>
</evidence>
<accession>A0A151MVW9</accession>
<dbReference type="OrthoDB" id="449487at2759"/>
<dbReference type="GO" id="GO:0070813">
    <property type="term" value="P:hydrogen sulfide metabolic process"/>
    <property type="evidence" value="ECO:0007669"/>
    <property type="project" value="TreeGrafter"/>
</dbReference>
<dbReference type="PANTHER" id="PTHR43084:SF1">
    <property type="entry name" value="PERSULFIDE DIOXYGENASE ETHE1, MITOCHONDRIAL"/>
    <property type="match status" value="1"/>
</dbReference>
<comment type="similarity">
    <text evidence="3">Belongs to the metallo-beta-lactamase superfamily. Glyoxalase II family.</text>
</comment>
<keyword evidence="7" id="KW-0007">Acetylation</keyword>
<dbReference type="InterPro" id="IPR044528">
    <property type="entry name" value="POD-like_MBL-fold"/>
</dbReference>
<dbReference type="InterPro" id="IPR001279">
    <property type="entry name" value="Metallo-B-lactamas"/>
</dbReference>
<dbReference type="FunFam" id="3.60.15.10:FF:000013">
    <property type="entry name" value="Persulfide dioxygenase ETHE1, mitochondrial"/>
    <property type="match status" value="1"/>
</dbReference>
<evidence type="ECO:0000256" key="15">
    <source>
        <dbReference type="ARBA" id="ARBA00077964"/>
    </source>
</evidence>
<dbReference type="GO" id="GO:0050313">
    <property type="term" value="F:sulfur dioxygenase activity"/>
    <property type="evidence" value="ECO:0007669"/>
    <property type="project" value="UniProtKB-EC"/>
</dbReference>
<feature type="domain" description="Metallo-beta-lactamase" evidence="16">
    <location>
        <begin position="44"/>
        <end position="205"/>
    </location>
</feature>
<comment type="subunit">
    <text evidence="12">Homodimer. Monomer. Interacts with TST. May interact with RELA.</text>
</comment>
<evidence type="ECO:0000256" key="8">
    <source>
        <dbReference type="ARBA" id="ARBA00023002"/>
    </source>
</evidence>
<dbReference type="GO" id="GO:0005739">
    <property type="term" value="C:mitochondrion"/>
    <property type="evidence" value="ECO:0007669"/>
    <property type="project" value="UniProtKB-SubCell"/>
</dbReference>
<evidence type="ECO:0000256" key="7">
    <source>
        <dbReference type="ARBA" id="ARBA00022990"/>
    </source>
</evidence>
<dbReference type="Pfam" id="PF00753">
    <property type="entry name" value="Lactamase_B"/>
    <property type="match status" value="1"/>
</dbReference>
<reference evidence="17 18" key="1">
    <citation type="journal article" date="2012" name="Genome Biol.">
        <title>Sequencing three crocodilian genomes to illuminate the evolution of archosaurs and amniotes.</title>
        <authorList>
            <person name="St John J.A."/>
            <person name="Braun E.L."/>
            <person name="Isberg S.R."/>
            <person name="Miles L.G."/>
            <person name="Chong A.Y."/>
            <person name="Gongora J."/>
            <person name="Dalzell P."/>
            <person name="Moran C."/>
            <person name="Bed'hom B."/>
            <person name="Abzhanov A."/>
            <person name="Burgess S.C."/>
            <person name="Cooksey A.M."/>
            <person name="Castoe T.A."/>
            <person name="Crawford N.G."/>
            <person name="Densmore L.D."/>
            <person name="Drew J.C."/>
            <person name="Edwards S.V."/>
            <person name="Faircloth B.C."/>
            <person name="Fujita M.K."/>
            <person name="Greenwold M.J."/>
            <person name="Hoffmann F.G."/>
            <person name="Howard J.M."/>
            <person name="Iguchi T."/>
            <person name="Janes D.E."/>
            <person name="Khan S.Y."/>
            <person name="Kohno S."/>
            <person name="de Koning A.J."/>
            <person name="Lance S.L."/>
            <person name="McCarthy F.M."/>
            <person name="McCormack J.E."/>
            <person name="Merchant M.E."/>
            <person name="Peterson D.G."/>
            <person name="Pollock D.D."/>
            <person name="Pourmand N."/>
            <person name="Raney B.J."/>
            <person name="Roessler K.A."/>
            <person name="Sanford J.R."/>
            <person name="Sawyer R.H."/>
            <person name="Schmidt C.J."/>
            <person name="Triplett E.W."/>
            <person name="Tuberville T.D."/>
            <person name="Venegas-Anaya M."/>
            <person name="Howard J.T."/>
            <person name="Jarvis E.D."/>
            <person name="Guillette L.J.Jr."/>
            <person name="Glenn T.C."/>
            <person name="Green R.E."/>
            <person name="Ray D.A."/>
        </authorList>
    </citation>
    <scope>NUCLEOTIDE SEQUENCE [LARGE SCALE GENOMIC DNA]</scope>
    <source>
        <strain evidence="17">KSC_2009_1</strain>
    </source>
</reference>
<evidence type="ECO:0000256" key="3">
    <source>
        <dbReference type="ARBA" id="ARBA00006759"/>
    </source>
</evidence>
<dbReference type="eggNOG" id="KOG0814">
    <property type="taxonomic scope" value="Eukaryota"/>
</dbReference>
<keyword evidence="4" id="KW-0479">Metal-binding</keyword>
<keyword evidence="10" id="KW-0496">Mitochondrion</keyword>
<dbReference type="SUPFAM" id="SSF56281">
    <property type="entry name" value="Metallo-hydrolase/oxidoreductase"/>
    <property type="match status" value="1"/>
</dbReference>
<keyword evidence="5" id="KW-0809">Transit peptide</keyword>
<evidence type="ECO:0000256" key="9">
    <source>
        <dbReference type="ARBA" id="ARBA00023004"/>
    </source>
</evidence>
<evidence type="ECO:0000256" key="13">
    <source>
        <dbReference type="ARBA" id="ARBA00066686"/>
    </source>
</evidence>
<comment type="caution">
    <text evidence="17">The sequence shown here is derived from an EMBL/GenBank/DDBJ whole genome shotgun (WGS) entry which is preliminary data.</text>
</comment>
<evidence type="ECO:0000259" key="16">
    <source>
        <dbReference type="SMART" id="SM00849"/>
    </source>
</evidence>
<protein>
    <recommendedName>
        <fullName evidence="14">Persulfide dioxygenase ETHE1, mitochondrial</fullName>
        <ecNumber evidence="13">1.13.11.18</ecNumber>
    </recommendedName>
    <alternativeName>
        <fullName evidence="15">Sulfur dioxygenase ETHE1</fullName>
    </alternativeName>
</protein>
<evidence type="ECO:0000256" key="11">
    <source>
        <dbReference type="ARBA" id="ARBA00050990"/>
    </source>
</evidence>
<dbReference type="STRING" id="8496.A0A151MVW9"/>
<comment type="cofactor">
    <cofactor evidence="1">
        <name>Fe(2+)</name>
        <dbReference type="ChEBI" id="CHEBI:29033"/>
    </cofactor>
</comment>
<dbReference type="RefSeq" id="XP_014450214.1">
    <property type="nucleotide sequence ID" value="XM_014594728.3"/>
</dbReference>
<keyword evidence="9" id="KW-0408">Iron</keyword>
<dbReference type="Gene3D" id="3.60.15.10">
    <property type="entry name" value="Ribonuclease Z/Hydroxyacylglutathione hydrolase-like"/>
    <property type="match status" value="1"/>
</dbReference>
<keyword evidence="8" id="KW-0560">Oxidoreductase</keyword>
<dbReference type="GeneID" id="102565248"/>
<dbReference type="Proteomes" id="UP000050525">
    <property type="component" value="Unassembled WGS sequence"/>
</dbReference>
<evidence type="ECO:0000256" key="14">
    <source>
        <dbReference type="ARBA" id="ARBA00067300"/>
    </source>
</evidence>
<dbReference type="GO" id="GO:0046872">
    <property type="term" value="F:metal ion binding"/>
    <property type="evidence" value="ECO:0007669"/>
    <property type="project" value="UniProtKB-KW"/>
</dbReference>
<dbReference type="CTD" id="23474"/>
<proteinExistence type="inferred from homology"/>
<dbReference type="KEGG" id="amj:102565248"/>
<dbReference type="SMART" id="SM00849">
    <property type="entry name" value="Lactamase_B"/>
    <property type="match status" value="1"/>
</dbReference>
<comment type="subcellular location">
    <subcellularLocation>
        <location evidence="2">Mitochondrion</location>
    </subcellularLocation>
</comment>
<comment type="catalytic activity">
    <reaction evidence="11">
        <text>S-sulfanylglutathione + O2 + H2O = sulfite + glutathione + 2 H(+)</text>
        <dbReference type="Rhea" id="RHEA:12981"/>
        <dbReference type="ChEBI" id="CHEBI:15377"/>
        <dbReference type="ChEBI" id="CHEBI:15378"/>
        <dbReference type="ChEBI" id="CHEBI:15379"/>
        <dbReference type="ChEBI" id="CHEBI:17359"/>
        <dbReference type="ChEBI" id="CHEBI:57925"/>
        <dbReference type="ChEBI" id="CHEBI:58905"/>
        <dbReference type="EC" id="1.13.11.18"/>
    </reaction>
</comment>
<dbReference type="EMBL" id="AKHW03004822">
    <property type="protein sequence ID" value="KYO28691.1"/>
    <property type="molecule type" value="Genomic_DNA"/>
</dbReference>
<dbReference type="InterPro" id="IPR036866">
    <property type="entry name" value="RibonucZ/Hydroxyglut_hydro"/>
</dbReference>
<keyword evidence="18" id="KW-1185">Reference proteome</keyword>
<dbReference type="AlphaFoldDB" id="A0A151MVW9"/>
<dbReference type="InterPro" id="IPR051682">
    <property type="entry name" value="Mito_Persulfide_Diox"/>
</dbReference>
<dbReference type="GO" id="GO:0006749">
    <property type="term" value="P:glutathione metabolic process"/>
    <property type="evidence" value="ECO:0007669"/>
    <property type="project" value="InterPro"/>
</dbReference>
<evidence type="ECO:0000313" key="17">
    <source>
        <dbReference type="EMBL" id="KYO28691.1"/>
    </source>
</evidence>
<dbReference type="EC" id="1.13.11.18" evidence="13"/>
<evidence type="ECO:0000256" key="1">
    <source>
        <dbReference type="ARBA" id="ARBA00001954"/>
    </source>
</evidence>
<evidence type="ECO:0000256" key="5">
    <source>
        <dbReference type="ARBA" id="ARBA00022946"/>
    </source>
</evidence>
<dbReference type="PANTHER" id="PTHR43084">
    <property type="entry name" value="PERSULFIDE DIOXYGENASE ETHE1"/>
    <property type="match status" value="1"/>
</dbReference>
<keyword evidence="6 17" id="KW-0223">Dioxygenase</keyword>
<sequence length="265" mass="29024">MWASGSRLGPSLAALGPIRTRPYCARQAQRRGVIFRQLFEPRSCTFTYLLGDARSRQALLLDPVLETARRDAALVRDLGLELRYAVNTHCHADHVTGSGLLRRLLPPCRSVIARDSGAAADLLLRHGDTLHLGDLTLEARATPGHTPGCLTFVLDDQSMAFTGDALLVRGCGRTDFQQGCAATLYRSVHEQIFTLPEDCLLYPAHDYNGHSVTSVGEERTLNPRLTLSLEAFVELMNNLNLPKPEHIDIAVPANLKCGIQDPPPA</sequence>
<evidence type="ECO:0000313" key="18">
    <source>
        <dbReference type="Proteomes" id="UP000050525"/>
    </source>
</evidence>
<dbReference type="CDD" id="cd07724">
    <property type="entry name" value="POD-like_MBL-fold"/>
    <property type="match status" value="1"/>
</dbReference>
<evidence type="ECO:0000256" key="10">
    <source>
        <dbReference type="ARBA" id="ARBA00023128"/>
    </source>
</evidence>
<name>A0A151MVW9_ALLMI</name>
<organism evidence="17 18">
    <name type="scientific">Alligator mississippiensis</name>
    <name type="common">American alligator</name>
    <dbReference type="NCBI Taxonomy" id="8496"/>
    <lineage>
        <taxon>Eukaryota</taxon>
        <taxon>Metazoa</taxon>
        <taxon>Chordata</taxon>
        <taxon>Craniata</taxon>
        <taxon>Vertebrata</taxon>
        <taxon>Euteleostomi</taxon>
        <taxon>Archelosauria</taxon>
        <taxon>Archosauria</taxon>
        <taxon>Crocodylia</taxon>
        <taxon>Alligatoridae</taxon>
        <taxon>Alligatorinae</taxon>
        <taxon>Alligator</taxon>
    </lineage>
</organism>
<evidence type="ECO:0000256" key="2">
    <source>
        <dbReference type="ARBA" id="ARBA00004173"/>
    </source>
</evidence>